<dbReference type="PANTHER" id="PTHR43342">
    <property type="entry name" value="NADH-QUINONE OXIDOREDUCTASE, E SUBUNIT"/>
    <property type="match status" value="1"/>
</dbReference>
<keyword evidence="5 7" id="KW-0411">Iron-sulfur</keyword>
<dbReference type="InterPro" id="IPR042128">
    <property type="entry name" value="NuoE_dom"/>
</dbReference>
<feature type="binding site" evidence="7">
    <location>
        <position position="132"/>
    </location>
    <ligand>
        <name>[2Fe-2S] cluster</name>
        <dbReference type="ChEBI" id="CHEBI:190135"/>
    </ligand>
</feature>
<comment type="similarity">
    <text evidence="1">Belongs to the complex I 24 kDa subunit family.</text>
</comment>
<keyword evidence="9" id="KW-1185">Reference proteome</keyword>
<keyword evidence="3 7" id="KW-0479">Metal-binding</keyword>
<feature type="binding site" evidence="7">
    <location>
        <position position="128"/>
    </location>
    <ligand>
        <name>[2Fe-2S] cluster</name>
        <dbReference type="ChEBI" id="CHEBI:190135"/>
    </ligand>
</feature>
<dbReference type="SUPFAM" id="SSF52833">
    <property type="entry name" value="Thioredoxin-like"/>
    <property type="match status" value="1"/>
</dbReference>
<feature type="binding site" evidence="7">
    <location>
        <position position="87"/>
    </location>
    <ligand>
        <name>[2Fe-2S] cluster</name>
        <dbReference type="ChEBI" id="CHEBI:190135"/>
    </ligand>
</feature>
<gene>
    <name evidence="8" type="ORF">HLVA_12370</name>
</gene>
<dbReference type="GO" id="GO:0051537">
    <property type="term" value="F:2 iron, 2 sulfur cluster binding"/>
    <property type="evidence" value="ECO:0007669"/>
    <property type="project" value="UniProtKB-KW"/>
</dbReference>
<evidence type="ECO:0000256" key="3">
    <source>
        <dbReference type="ARBA" id="ARBA00022723"/>
    </source>
</evidence>
<dbReference type="InterPro" id="IPR002023">
    <property type="entry name" value="NuoE-like"/>
</dbReference>
<dbReference type="CDD" id="cd03064">
    <property type="entry name" value="TRX_Fd_NuoE"/>
    <property type="match status" value="1"/>
</dbReference>
<dbReference type="InterPro" id="IPR028431">
    <property type="entry name" value="NADP_DH_HndA-like"/>
</dbReference>
<dbReference type="FunFam" id="1.10.10.1590:FF:000001">
    <property type="entry name" value="NADH-quinone oxidoreductase subunit E"/>
    <property type="match status" value="1"/>
</dbReference>
<dbReference type="Pfam" id="PF01257">
    <property type="entry name" value="2Fe-2S_thioredx"/>
    <property type="match status" value="1"/>
</dbReference>
<evidence type="ECO:0000256" key="4">
    <source>
        <dbReference type="ARBA" id="ARBA00023004"/>
    </source>
</evidence>
<dbReference type="FunFam" id="3.40.30.10:FF:000015">
    <property type="entry name" value="NADH-quinone oxidoreductase subunit E"/>
    <property type="match status" value="1"/>
</dbReference>
<dbReference type="RefSeq" id="WP_307903531.1">
    <property type="nucleotide sequence ID" value="NZ_AP027059.1"/>
</dbReference>
<evidence type="ECO:0000256" key="5">
    <source>
        <dbReference type="ARBA" id="ARBA00023014"/>
    </source>
</evidence>
<proteinExistence type="inferred from homology"/>
<evidence type="ECO:0000313" key="8">
    <source>
        <dbReference type="EMBL" id="BDU50668.1"/>
    </source>
</evidence>
<dbReference type="Proteomes" id="UP001321582">
    <property type="component" value="Chromosome"/>
</dbReference>
<reference evidence="8 9" key="1">
    <citation type="submission" date="2022-11" db="EMBL/GenBank/DDBJ databases">
        <title>Haliovirga abyssi gen. nov., sp. nov., a mesophilic fermentative bacterium isolated from the Iheya North hydrothermal field and the proposal of Haliovirgaceae fam. nov.</title>
        <authorList>
            <person name="Miyazaki U."/>
            <person name="Tame A."/>
            <person name="Miyazaki J."/>
            <person name="Takai K."/>
            <person name="Sawayama S."/>
            <person name="Kitajima M."/>
            <person name="Okamoto A."/>
            <person name="Nakagawa S."/>
        </authorList>
    </citation>
    <scope>NUCLEOTIDE SEQUENCE [LARGE SCALE GENOMIC DNA]</scope>
    <source>
        <strain evidence="8 9">IC12</strain>
    </source>
</reference>
<dbReference type="AlphaFoldDB" id="A0AAU9DQC8"/>
<dbReference type="GO" id="GO:0016491">
    <property type="term" value="F:oxidoreductase activity"/>
    <property type="evidence" value="ECO:0007669"/>
    <property type="project" value="InterPro"/>
</dbReference>
<evidence type="ECO:0000256" key="6">
    <source>
        <dbReference type="ARBA" id="ARBA00034078"/>
    </source>
</evidence>
<keyword evidence="4 7" id="KW-0408">Iron</keyword>
<feature type="binding site" evidence="7">
    <location>
        <position position="92"/>
    </location>
    <ligand>
        <name>[2Fe-2S] cluster</name>
        <dbReference type="ChEBI" id="CHEBI:190135"/>
    </ligand>
</feature>
<keyword evidence="2 7" id="KW-0001">2Fe-2S</keyword>
<dbReference type="EMBL" id="AP027059">
    <property type="protein sequence ID" value="BDU50668.1"/>
    <property type="molecule type" value="Genomic_DNA"/>
</dbReference>
<dbReference type="InterPro" id="IPR041921">
    <property type="entry name" value="NuoE_N"/>
</dbReference>
<sequence>MSNGCQNKLAQDCYSKLEKFINELPEKKGALISVLHRAQDIFGYLPAEVQKFISEKLDIPLAKVYGVVTFYSFFTMTPKGEYPISVCLGTACYVRGAEKVLDEFKRELDLEVGETGLDGKFSLDALRCVGACGLAPVVLVGEKVYGRVTPEQVKDILKEYKNV</sequence>
<protein>
    <submittedName>
        <fullName evidence="8">NADH dehydrogenase</fullName>
    </submittedName>
</protein>
<evidence type="ECO:0000256" key="1">
    <source>
        <dbReference type="ARBA" id="ARBA00010643"/>
    </source>
</evidence>
<dbReference type="Gene3D" id="3.40.30.10">
    <property type="entry name" value="Glutaredoxin"/>
    <property type="match status" value="1"/>
</dbReference>
<dbReference type="KEGG" id="haby:HLVA_12370"/>
<dbReference type="InterPro" id="IPR036249">
    <property type="entry name" value="Thioredoxin-like_sf"/>
</dbReference>
<dbReference type="PANTHER" id="PTHR43342:SF2">
    <property type="entry name" value="POTENTIAL NAD-REDUCING HYDROGENASE SUBUNIT"/>
    <property type="match status" value="1"/>
</dbReference>
<organism evidence="8 9">
    <name type="scientific">Haliovirga abyssi</name>
    <dbReference type="NCBI Taxonomy" id="2996794"/>
    <lineage>
        <taxon>Bacteria</taxon>
        <taxon>Fusobacteriati</taxon>
        <taxon>Fusobacteriota</taxon>
        <taxon>Fusobacteriia</taxon>
        <taxon>Fusobacteriales</taxon>
        <taxon>Haliovirgaceae</taxon>
        <taxon>Haliovirga</taxon>
    </lineage>
</organism>
<accession>A0AAU9DQC8</accession>
<comment type="cofactor">
    <cofactor evidence="7">
        <name>[2Fe-2S] cluster</name>
        <dbReference type="ChEBI" id="CHEBI:190135"/>
    </cofactor>
    <text evidence="7">Binds 1 [2Fe-2S] cluster.</text>
</comment>
<dbReference type="GO" id="GO:0046872">
    <property type="term" value="F:metal ion binding"/>
    <property type="evidence" value="ECO:0007669"/>
    <property type="project" value="UniProtKB-KW"/>
</dbReference>
<comment type="cofactor">
    <cofactor evidence="6">
        <name>[2Fe-2S] cluster</name>
        <dbReference type="ChEBI" id="CHEBI:190135"/>
    </cofactor>
</comment>
<dbReference type="Gene3D" id="1.10.10.1590">
    <property type="entry name" value="NADH-quinone oxidoreductase subunit E"/>
    <property type="match status" value="1"/>
</dbReference>
<name>A0AAU9DQC8_9FUSO</name>
<evidence type="ECO:0000313" key="9">
    <source>
        <dbReference type="Proteomes" id="UP001321582"/>
    </source>
</evidence>
<evidence type="ECO:0000256" key="7">
    <source>
        <dbReference type="PIRSR" id="PIRSR000216-1"/>
    </source>
</evidence>
<dbReference type="PIRSF" id="PIRSF000216">
    <property type="entry name" value="NADH_DH_24kDa"/>
    <property type="match status" value="1"/>
</dbReference>
<evidence type="ECO:0000256" key="2">
    <source>
        <dbReference type="ARBA" id="ARBA00022714"/>
    </source>
</evidence>